<gene>
    <name evidence="2" type="ORF">NK718_15870</name>
</gene>
<dbReference type="SMART" id="SM00671">
    <property type="entry name" value="SEL1"/>
    <property type="match status" value="4"/>
</dbReference>
<dbReference type="InterPro" id="IPR011990">
    <property type="entry name" value="TPR-like_helical_dom_sf"/>
</dbReference>
<dbReference type="InterPro" id="IPR052945">
    <property type="entry name" value="Mitotic_Regulator"/>
</dbReference>
<evidence type="ECO:0000256" key="1">
    <source>
        <dbReference type="SAM" id="MobiDB-lite"/>
    </source>
</evidence>
<evidence type="ECO:0000313" key="2">
    <source>
        <dbReference type="EMBL" id="MCP8940004.1"/>
    </source>
</evidence>
<reference evidence="2 3" key="1">
    <citation type="submission" date="2022-07" db="EMBL/GenBank/DDBJ databases">
        <authorList>
            <person name="Li W.-J."/>
            <person name="Deng Q.-Q."/>
        </authorList>
    </citation>
    <scope>NUCLEOTIDE SEQUENCE [LARGE SCALE GENOMIC DNA]</scope>
    <source>
        <strain evidence="2 3">SYSU M60028</strain>
    </source>
</reference>
<dbReference type="Gene3D" id="1.20.1270.70">
    <property type="entry name" value="Designed single chain three-helix bundle"/>
    <property type="match status" value="1"/>
</dbReference>
<feature type="region of interest" description="Disordered" evidence="1">
    <location>
        <begin position="637"/>
        <end position="667"/>
    </location>
</feature>
<organism evidence="2 3">
    <name type="scientific">Alsobacter ponti</name>
    <dbReference type="NCBI Taxonomy" id="2962936"/>
    <lineage>
        <taxon>Bacteria</taxon>
        <taxon>Pseudomonadati</taxon>
        <taxon>Pseudomonadota</taxon>
        <taxon>Alphaproteobacteria</taxon>
        <taxon>Hyphomicrobiales</taxon>
        <taxon>Alsobacteraceae</taxon>
        <taxon>Alsobacter</taxon>
    </lineage>
</organism>
<dbReference type="Pfam" id="PF08238">
    <property type="entry name" value="Sel1"/>
    <property type="match status" value="4"/>
</dbReference>
<accession>A0ABT1LET0</accession>
<evidence type="ECO:0008006" key="4">
    <source>
        <dbReference type="Google" id="ProtNLM"/>
    </source>
</evidence>
<evidence type="ECO:0000313" key="3">
    <source>
        <dbReference type="Proteomes" id="UP001205890"/>
    </source>
</evidence>
<dbReference type="SUPFAM" id="SSF81901">
    <property type="entry name" value="HCP-like"/>
    <property type="match status" value="1"/>
</dbReference>
<dbReference type="PANTHER" id="PTHR43628:SF1">
    <property type="entry name" value="CHITIN SYNTHASE REGULATORY FACTOR 2-RELATED"/>
    <property type="match status" value="1"/>
</dbReference>
<dbReference type="RefSeq" id="WP_254744243.1">
    <property type="nucleotide sequence ID" value="NZ_JANCLU010000016.1"/>
</dbReference>
<feature type="region of interest" description="Disordered" evidence="1">
    <location>
        <begin position="1"/>
        <end position="21"/>
    </location>
</feature>
<dbReference type="Proteomes" id="UP001205890">
    <property type="component" value="Unassembled WGS sequence"/>
</dbReference>
<dbReference type="EMBL" id="JANCLU010000016">
    <property type="protein sequence ID" value="MCP8940004.1"/>
    <property type="molecule type" value="Genomic_DNA"/>
</dbReference>
<proteinExistence type="predicted"/>
<dbReference type="InterPro" id="IPR006597">
    <property type="entry name" value="Sel1-like"/>
</dbReference>
<protein>
    <recommendedName>
        <fullName evidence="4">Localization factor PodJL</fullName>
    </recommendedName>
</protein>
<sequence>MKQGVPWSVKGVGPDARDAAKEAARRAGMTLGEWLNTMIARKAVETHDPAAGDTLSKLIERLEPTRPAAPPAPADVEARIEAATAEGRRRVEAVEEKTAAALKSLMGWVERSDTLLRHDIGGVAAAQERMTSAVREALALVVARLDAVERRADSTGESALLREAFAALEARLDTLDAQARAGELPPRLADNLADLERRLTALAGRIDAERPPSAASPAALDAVLARLPDPQEAEARDARTASALDRIQQDIAELLARPAPEGVTSDDVLDGLAGLAAAVRDIDPGPRLDAVQAELAALGGRIDHAGDLRPDLDELRRDLVARLDRLAEPRPMPELESLRASLAAVVAAVRANAPDGRLDAIADELRALRAAVPAAAAPGAPGPDELVDIRQRLDDIAARLNDRDDETRVAQLIRSEMQERMTALQDILAKSAEPALRRDDVEQLVDTLAQRIEQGQRSEGEIARRALAALERNIVAAVGGPRGETASPEQSASLEQRLGELAQRIDALSESQDHSSLDGLRDRLDAVHAMVGDALRATPDLGRIEALVRELAQKVHGAPRVETAERPVPTAPGAMTVAEKIAAAAAAAQTARAIGADLPRRHGLGEDVRFEFGASRPLMARAPEAGPATPEFIAAARRAAQTAQDSKGDAPGAESEPASGETGGKGLRPTLLVGAGILALALGSLGYGYLGTLMRQGDTGAPVARNEITAPDSGSAGVVPDPETVGALGSDAQSTPAQPEAAPPPSVSDLQAALMSKGLLRAARAGNADAAYEVGVRLADGQGVPRDARSAFKWFEYAAELGLAPAQYRVGAALEKGVGVNADPTQAKAWYLRAAEKGHLRAMHNLGVLFADGAGAAPDYAAAAQWFRRAADLGLRDSQYNLAILTARGIGGPQNLAEAWTWFALAAAQGDDDAARKRDEVGARLDAATLARAKAALAEFKPRPVERAANDVTPPQGGWDDVAGGAAKPRS</sequence>
<feature type="region of interest" description="Disordered" evidence="1">
    <location>
        <begin position="943"/>
        <end position="971"/>
    </location>
</feature>
<dbReference type="PANTHER" id="PTHR43628">
    <property type="entry name" value="ACTIVATOR OF C KINASE PROTEIN 1-RELATED"/>
    <property type="match status" value="1"/>
</dbReference>
<feature type="region of interest" description="Disordered" evidence="1">
    <location>
        <begin position="704"/>
        <end position="748"/>
    </location>
</feature>
<keyword evidence="3" id="KW-1185">Reference proteome</keyword>
<comment type="caution">
    <text evidence="2">The sequence shown here is derived from an EMBL/GenBank/DDBJ whole genome shotgun (WGS) entry which is preliminary data.</text>
</comment>
<dbReference type="Gene3D" id="1.25.40.10">
    <property type="entry name" value="Tetratricopeptide repeat domain"/>
    <property type="match status" value="1"/>
</dbReference>
<name>A0ABT1LET0_9HYPH</name>